<dbReference type="PROSITE" id="PS50052">
    <property type="entry name" value="GUANYLATE_KINASE_2"/>
    <property type="match status" value="1"/>
</dbReference>
<dbReference type="PANTHER" id="PTHR23117:SF13">
    <property type="entry name" value="GUANYLATE KINASE"/>
    <property type="match status" value="1"/>
</dbReference>
<evidence type="ECO:0000256" key="5">
    <source>
        <dbReference type="ARBA" id="ARBA00048594"/>
    </source>
</evidence>
<keyword evidence="3" id="KW-0808">Transferase</keyword>
<organism evidence="7 8">
    <name type="scientific">Waltera acetigignens</name>
    <dbReference type="NCBI Taxonomy" id="2981769"/>
    <lineage>
        <taxon>Bacteria</taxon>
        <taxon>Bacillati</taxon>
        <taxon>Bacillota</taxon>
        <taxon>Clostridia</taxon>
        <taxon>Lachnospirales</taxon>
        <taxon>Lachnospiraceae</taxon>
        <taxon>Waltera</taxon>
    </lineage>
</organism>
<evidence type="ECO:0000313" key="8">
    <source>
        <dbReference type="Proteomes" id="UP001197795"/>
    </source>
</evidence>
<dbReference type="PANTHER" id="PTHR23117">
    <property type="entry name" value="GUANYLATE KINASE-RELATED"/>
    <property type="match status" value="1"/>
</dbReference>
<protein>
    <submittedName>
        <fullName evidence="7">Guanylate kinase</fullName>
    </submittedName>
</protein>
<gene>
    <name evidence="7" type="ORF">LKD75_15125</name>
</gene>
<comment type="caution">
    <text evidence="7">The sequence shown here is derived from an EMBL/GenBank/DDBJ whole genome shotgun (WGS) entry which is preliminary data.</text>
</comment>
<comment type="similarity">
    <text evidence="2">Belongs to the guanylate kinase family.</text>
</comment>
<evidence type="ECO:0000256" key="3">
    <source>
        <dbReference type="ARBA" id="ARBA00022679"/>
    </source>
</evidence>
<dbReference type="PROSITE" id="PS00856">
    <property type="entry name" value="GUANYLATE_KINASE_1"/>
    <property type="match status" value="1"/>
</dbReference>
<sequence>MGKIVYLMGKSSSGKDTVFKELMKEGTMDLRTIVPYTTRPIRAGEENGVEYFFTDEAGFQALKAQGKVIEDRAYDTVYGIWRYFTVDDGQIDLSEQNYLMIGTLEAYEKMIAYFGTEAILPVYIELDDGVRLQRALDRELRQEKPKYEEMCRRFLADSADFSEEKLAAAGIRDRFENTDLTKCLKDITKYLKEAGI</sequence>
<dbReference type="GO" id="GO:0005829">
    <property type="term" value="C:cytosol"/>
    <property type="evidence" value="ECO:0007669"/>
    <property type="project" value="TreeGrafter"/>
</dbReference>
<dbReference type="InterPro" id="IPR008144">
    <property type="entry name" value="Guanylate_kin-like_dom"/>
</dbReference>
<dbReference type="GO" id="GO:0004385">
    <property type="term" value="F:GMP kinase activity"/>
    <property type="evidence" value="ECO:0007669"/>
    <property type="project" value="UniProtKB-EC"/>
</dbReference>
<dbReference type="SMART" id="SM00072">
    <property type="entry name" value="GuKc"/>
    <property type="match status" value="1"/>
</dbReference>
<dbReference type="RefSeq" id="WP_227733792.1">
    <property type="nucleotide sequence ID" value="NZ_JAJEPV010000048.1"/>
</dbReference>
<dbReference type="EMBL" id="JAJEPV010000048">
    <property type="protein sequence ID" value="MCC2120903.1"/>
    <property type="molecule type" value="Genomic_DNA"/>
</dbReference>
<dbReference type="Gene3D" id="3.40.50.300">
    <property type="entry name" value="P-loop containing nucleotide triphosphate hydrolases"/>
    <property type="match status" value="1"/>
</dbReference>
<evidence type="ECO:0000256" key="1">
    <source>
        <dbReference type="ARBA" id="ARBA00003531"/>
    </source>
</evidence>
<keyword evidence="4 7" id="KW-0418">Kinase</keyword>
<keyword evidence="8" id="KW-1185">Reference proteome</keyword>
<proteinExistence type="inferred from homology"/>
<evidence type="ECO:0000313" key="7">
    <source>
        <dbReference type="EMBL" id="MCC2120903.1"/>
    </source>
</evidence>
<evidence type="ECO:0000256" key="4">
    <source>
        <dbReference type="ARBA" id="ARBA00022777"/>
    </source>
</evidence>
<dbReference type="AlphaFoldDB" id="A0AAE3A5P5"/>
<dbReference type="Proteomes" id="UP001197795">
    <property type="component" value="Unassembled WGS sequence"/>
</dbReference>
<dbReference type="InterPro" id="IPR008145">
    <property type="entry name" value="GK/Ca_channel_bsu"/>
</dbReference>
<accession>A0AAE3A5P5</accession>
<name>A0AAE3A5P5_9FIRM</name>
<comment type="catalytic activity">
    <reaction evidence="5">
        <text>GMP + ATP = GDP + ADP</text>
        <dbReference type="Rhea" id="RHEA:20780"/>
        <dbReference type="ChEBI" id="CHEBI:30616"/>
        <dbReference type="ChEBI" id="CHEBI:58115"/>
        <dbReference type="ChEBI" id="CHEBI:58189"/>
        <dbReference type="ChEBI" id="CHEBI:456216"/>
        <dbReference type="EC" id="2.7.4.8"/>
    </reaction>
</comment>
<dbReference type="InterPro" id="IPR027417">
    <property type="entry name" value="P-loop_NTPase"/>
</dbReference>
<evidence type="ECO:0000256" key="2">
    <source>
        <dbReference type="ARBA" id="ARBA00005790"/>
    </source>
</evidence>
<reference evidence="7 8" key="1">
    <citation type="submission" date="2021-10" db="EMBL/GenBank/DDBJ databases">
        <title>Anaerobic single-cell dispensing facilitates the cultivation of human gut bacteria.</title>
        <authorList>
            <person name="Afrizal A."/>
        </authorList>
    </citation>
    <scope>NUCLEOTIDE SEQUENCE [LARGE SCALE GENOMIC DNA]</scope>
    <source>
        <strain evidence="7 8">CLA-AA-H273</strain>
    </source>
</reference>
<evidence type="ECO:0000259" key="6">
    <source>
        <dbReference type="PROSITE" id="PS50052"/>
    </source>
</evidence>
<dbReference type="InterPro" id="IPR020590">
    <property type="entry name" value="Guanylate_kinase_CS"/>
</dbReference>
<dbReference type="Pfam" id="PF00625">
    <property type="entry name" value="Guanylate_kin"/>
    <property type="match status" value="1"/>
</dbReference>
<dbReference type="SUPFAM" id="SSF52540">
    <property type="entry name" value="P-loop containing nucleoside triphosphate hydrolases"/>
    <property type="match status" value="1"/>
</dbReference>
<feature type="domain" description="Guanylate kinase-like" evidence="6">
    <location>
        <begin position="2"/>
        <end position="192"/>
    </location>
</feature>
<comment type="function">
    <text evidence="1">Essential for recycling GMP and indirectly, cGMP.</text>
</comment>